<keyword evidence="4 10" id="KW-0963">Cytoplasm</keyword>
<keyword evidence="8 10" id="KW-0239">DNA-directed DNA polymerase</keyword>
<evidence type="ECO:0000256" key="5">
    <source>
        <dbReference type="ARBA" id="ARBA00022679"/>
    </source>
</evidence>
<sequence>MKVTINKNVLESIVTNTNPYLEKRDLSAITSHIYISAKDGVLNIRATDHEIGLAYKLSNAKIIDEGYATANGKKLLDIIRSLKDEDVMLESLNNYLYVKQKNSKYKLPMYKFEDFPSFPTIEGKAKFDIDAVMLGRSLKKILPSIDSNNPKFELNGALLDIKENFINIVGTDTKRLSVFKFETPTEREFSIIIPKKAISEIQKLFFDKIEIYYDENILIAQSSNFEFFTKLINGKFPDYERVVPKEIKKRIILNRDKMVDGIKTISMLSDTMKITFAPESITFESIIEDNSEAKTTIEYNTGLDEQIYIGIKNRYLLDFLQSIEDNEFELGFNDINLAFVVSSKELKTVVMPITIK</sequence>
<evidence type="ECO:0000256" key="6">
    <source>
        <dbReference type="ARBA" id="ARBA00022695"/>
    </source>
</evidence>
<comment type="subcellular location">
    <subcellularLocation>
        <location evidence="1 10">Cytoplasm</location>
    </subcellularLocation>
</comment>
<protein>
    <recommendedName>
        <fullName evidence="3 10">Beta sliding clamp</fullName>
    </recommendedName>
</protein>
<dbReference type="Proteomes" id="UP000789359">
    <property type="component" value="Unassembled WGS sequence"/>
</dbReference>
<comment type="similarity">
    <text evidence="2 10">Belongs to the beta sliding clamp family.</text>
</comment>
<evidence type="ECO:0000256" key="1">
    <source>
        <dbReference type="ARBA" id="ARBA00004496"/>
    </source>
</evidence>
<dbReference type="InterPro" id="IPR022634">
    <property type="entry name" value="DNA_polIII_beta_N"/>
</dbReference>
<dbReference type="PANTHER" id="PTHR30478">
    <property type="entry name" value="DNA POLYMERASE III SUBUNIT BETA"/>
    <property type="match status" value="1"/>
</dbReference>
<dbReference type="InterPro" id="IPR022635">
    <property type="entry name" value="DNA_polIII_beta_C"/>
</dbReference>
<dbReference type="Pfam" id="PF02767">
    <property type="entry name" value="DNA_pol3_beta_2"/>
    <property type="match status" value="1"/>
</dbReference>
<dbReference type="InterPro" id="IPR046938">
    <property type="entry name" value="DNA_clamp_sf"/>
</dbReference>
<evidence type="ECO:0000256" key="4">
    <source>
        <dbReference type="ARBA" id="ARBA00022490"/>
    </source>
</evidence>
<evidence type="ECO:0000259" key="12">
    <source>
        <dbReference type="Pfam" id="PF02767"/>
    </source>
</evidence>
<dbReference type="InterPro" id="IPR022637">
    <property type="entry name" value="DNA_polIII_beta_cen"/>
</dbReference>
<comment type="caution">
    <text evidence="14">The sequence shown here is derived from an EMBL/GenBank/DDBJ whole genome shotgun (WGS) entry which is preliminary data.</text>
</comment>
<keyword evidence="9" id="KW-0238">DNA-binding</keyword>
<dbReference type="PANTHER" id="PTHR30478:SF0">
    <property type="entry name" value="BETA SLIDING CLAMP"/>
    <property type="match status" value="1"/>
</dbReference>
<dbReference type="InterPro" id="IPR001001">
    <property type="entry name" value="DNA_polIII_beta"/>
</dbReference>
<accession>A0ABN7K6P2</accession>
<keyword evidence="6 10" id="KW-0548">Nucleotidyltransferase</keyword>
<evidence type="ECO:0000313" key="14">
    <source>
        <dbReference type="EMBL" id="CAD7288183.1"/>
    </source>
</evidence>
<reference evidence="14 15" key="1">
    <citation type="submission" date="2020-11" db="EMBL/GenBank/DDBJ databases">
        <authorList>
            <person name="Peeters C."/>
        </authorList>
    </citation>
    <scope>NUCLEOTIDE SEQUENCE [LARGE SCALE GENOMIC DNA]</scope>
    <source>
        <strain evidence="14 15">LMG 8286</strain>
    </source>
</reference>
<name>A0ABN7K6P2_9BACT</name>
<comment type="subunit">
    <text evidence="10">Forms a ring-shaped head-to-tail homodimer around DNA.</text>
</comment>
<gene>
    <name evidence="14" type="primary">dnaN</name>
    <name evidence="14" type="ORF">LMG8286_01178</name>
</gene>
<dbReference type="EMBL" id="CAJHOE010000002">
    <property type="protein sequence ID" value="CAD7288183.1"/>
    <property type="molecule type" value="Genomic_DNA"/>
</dbReference>
<evidence type="ECO:0000313" key="15">
    <source>
        <dbReference type="Proteomes" id="UP000789359"/>
    </source>
</evidence>
<keyword evidence="15" id="KW-1185">Reference proteome</keyword>
<dbReference type="PIRSF" id="PIRSF000804">
    <property type="entry name" value="DNA_pol_III_b"/>
    <property type="match status" value="1"/>
</dbReference>
<feature type="domain" description="DNA polymerase III beta sliding clamp central" evidence="12">
    <location>
        <begin position="133"/>
        <end position="238"/>
    </location>
</feature>
<comment type="function">
    <text evidence="10">Confers DNA tethering and processivity to DNA polymerases and other proteins. Acts as a clamp, forming a ring around DNA (a reaction catalyzed by the clamp-loading complex) which diffuses in an ATP-independent manner freely and bidirectionally along dsDNA. Initially characterized for its ability to contact the catalytic subunit of DNA polymerase III (Pol III), a complex, multichain enzyme responsible for most of the replicative synthesis in bacteria; Pol III exhibits 3'-5' exonuclease proofreading activity. The beta chain is required for initiation of replication as well as for processivity of DNA replication.</text>
</comment>
<dbReference type="Gene3D" id="3.10.150.10">
    <property type="entry name" value="DNA Polymerase III, subunit A, domain 2"/>
    <property type="match status" value="3"/>
</dbReference>
<dbReference type="SUPFAM" id="SSF55979">
    <property type="entry name" value="DNA clamp"/>
    <property type="match status" value="3"/>
</dbReference>
<proteinExistence type="inferred from homology"/>
<keyword evidence="7 10" id="KW-0235">DNA replication</keyword>
<keyword evidence="5 10" id="KW-0808">Transferase</keyword>
<evidence type="ECO:0000256" key="3">
    <source>
        <dbReference type="ARBA" id="ARBA00021035"/>
    </source>
</evidence>
<dbReference type="RefSeq" id="WP_230056934.1">
    <property type="nucleotide sequence ID" value="NZ_CAJHOE010000002.1"/>
</dbReference>
<feature type="domain" description="DNA polymerase III beta sliding clamp C-terminal" evidence="13">
    <location>
        <begin position="241"/>
        <end position="352"/>
    </location>
</feature>
<dbReference type="CDD" id="cd00140">
    <property type="entry name" value="beta_clamp"/>
    <property type="match status" value="1"/>
</dbReference>
<organism evidence="14 15">
    <name type="scientific">Campylobacter suis</name>
    <dbReference type="NCBI Taxonomy" id="2790657"/>
    <lineage>
        <taxon>Bacteria</taxon>
        <taxon>Pseudomonadati</taxon>
        <taxon>Campylobacterota</taxon>
        <taxon>Epsilonproteobacteria</taxon>
        <taxon>Campylobacterales</taxon>
        <taxon>Campylobacteraceae</taxon>
        <taxon>Campylobacter</taxon>
    </lineage>
</organism>
<evidence type="ECO:0000256" key="9">
    <source>
        <dbReference type="ARBA" id="ARBA00023125"/>
    </source>
</evidence>
<evidence type="ECO:0000256" key="8">
    <source>
        <dbReference type="ARBA" id="ARBA00022932"/>
    </source>
</evidence>
<evidence type="ECO:0000256" key="7">
    <source>
        <dbReference type="ARBA" id="ARBA00022705"/>
    </source>
</evidence>
<evidence type="ECO:0000259" key="11">
    <source>
        <dbReference type="Pfam" id="PF00712"/>
    </source>
</evidence>
<dbReference type="Pfam" id="PF00712">
    <property type="entry name" value="DNA_pol3_beta"/>
    <property type="match status" value="1"/>
</dbReference>
<evidence type="ECO:0000256" key="2">
    <source>
        <dbReference type="ARBA" id="ARBA00010752"/>
    </source>
</evidence>
<feature type="domain" description="DNA polymerase III beta sliding clamp N-terminal" evidence="11">
    <location>
        <begin position="1"/>
        <end position="118"/>
    </location>
</feature>
<evidence type="ECO:0000259" key="13">
    <source>
        <dbReference type="Pfam" id="PF02768"/>
    </source>
</evidence>
<dbReference type="SMART" id="SM00480">
    <property type="entry name" value="POL3Bc"/>
    <property type="match status" value="1"/>
</dbReference>
<dbReference type="NCBIfam" id="TIGR00663">
    <property type="entry name" value="dnan"/>
    <property type="match status" value="1"/>
</dbReference>
<evidence type="ECO:0000256" key="10">
    <source>
        <dbReference type="PIRNR" id="PIRNR000804"/>
    </source>
</evidence>
<dbReference type="Pfam" id="PF02768">
    <property type="entry name" value="DNA_pol3_beta_3"/>
    <property type="match status" value="1"/>
</dbReference>